<keyword evidence="1" id="KW-1133">Transmembrane helix</keyword>
<feature type="transmembrane region" description="Helical" evidence="1">
    <location>
        <begin position="33"/>
        <end position="52"/>
    </location>
</feature>
<sequence length="60" mass="7494">MFQRLFMISYLDEEILVCFFNTCSDIKIVYTDIYCFLCTVTFKLTWLMHFFLRKHEPFYQ</sequence>
<dbReference type="EMBL" id="GBRH01220908">
    <property type="protein sequence ID" value="JAD76987.1"/>
    <property type="molecule type" value="Transcribed_RNA"/>
</dbReference>
<keyword evidence="1" id="KW-0472">Membrane</keyword>
<proteinExistence type="predicted"/>
<name>A0A0A9CZS0_ARUDO</name>
<accession>A0A0A9CZS0</accession>
<protein>
    <submittedName>
        <fullName evidence="2">Uncharacterized protein</fullName>
    </submittedName>
</protein>
<dbReference type="AlphaFoldDB" id="A0A0A9CZS0"/>
<keyword evidence="1" id="KW-0812">Transmembrane</keyword>
<organism evidence="2">
    <name type="scientific">Arundo donax</name>
    <name type="common">Giant reed</name>
    <name type="synonym">Donax arundinaceus</name>
    <dbReference type="NCBI Taxonomy" id="35708"/>
    <lineage>
        <taxon>Eukaryota</taxon>
        <taxon>Viridiplantae</taxon>
        <taxon>Streptophyta</taxon>
        <taxon>Embryophyta</taxon>
        <taxon>Tracheophyta</taxon>
        <taxon>Spermatophyta</taxon>
        <taxon>Magnoliopsida</taxon>
        <taxon>Liliopsida</taxon>
        <taxon>Poales</taxon>
        <taxon>Poaceae</taxon>
        <taxon>PACMAD clade</taxon>
        <taxon>Arundinoideae</taxon>
        <taxon>Arundineae</taxon>
        <taxon>Arundo</taxon>
    </lineage>
</organism>
<reference evidence="2" key="2">
    <citation type="journal article" date="2015" name="Data Brief">
        <title>Shoot transcriptome of the giant reed, Arundo donax.</title>
        <authorList>
            <person name="Barrero R.A."/>
            <person name="Guerrero F.D."/>
            <person name="Moolhuijzen P."/>
            <person name="Goolsby J.A."/>
            <person name="Tidwell J."/>
            <person name="Bellgard S.E."/>
            <person name="Bellgard M.I."/>
        </authorList>
    </citation>
    <scope>NUCLEOTIDE SEQUENCE</scope>
    <source>
        <tissue evidence="2">Shoot tissue taken approximately 20 cm above the soil surface</tissue>
    </source>
</reference>
<evidence type="ECO:0000313" key="2">
    <source>
        <dbReference type="EMBL" id="JAD76987.1"/>
    </source>
</evidence>
<evidence type="ECO:0000256" key="1">
    <source>
        <dbReference type="SAM" id="Phobius"/>
    </source>
</evidence>
<reference evidence="2" key="1">
    <citation type="submission" date="2014-09" db="EMBL/GenBank/DDBJ databases">
        <authorList>
            <person name="Magalhaes I.L.F."/>
            <person name="Oliveira U."/>
            <person name="Santos F.R."/>
            <person name="Vidigal T.H.D.A."/>
            <person name="Brescovit A.D."/>
            <person name="Santos A.J."/>
        </authorList>
    </citation>
    <scope>NUCLEOTIDE SEQUENCE</scope>
    <source>
        <tissue evidence="2">Shoot tissue taken approximately 20 cm above the soil surface</tissue>
    </source>
</reference>